<name>A0AAX1C8V4_9GAMM</name>
<dbReference type="RefSeq" id="WP_024110108.1">
    <property type="nucleotide sequence ID" value="NZ_JALDNY010000002.1"/>
</dbReference>
<keyword evidence="1" id="KW-0472">Membrane</keyword>
<feature type="transmembrane region" description="Helical" evidence="1">
    <location>
        <begin position="12"/>
        <end position="33"/>
    </location>
</feature>
<proteinExistence type="predicted"/>
<gene>
    <name evidence="2" type="ORF">DF213_07370</name>
</gene>
<comment type="caution">
    <text evidence="2">The sequence shown here is derived from an EMBL/GenBank/DDBJ whole genome shotgun (WGS) entry which is preliminary data.</text>
</comment>
<dbReference type="AlphaFoldDB" id="A0AAX1C8V4"/>
<evidence type="ECO:0000313" key="2">
    <source>
        <dbReference type="EMBL" id="PWD74551.1"/>
    </source>
</evidence>
<feature type="transmembrane region" description="Helical" evidence="1">
    <location>
        <begin position="39"/>
        <end position="63"/>
    </location>
</feature>
<keyword evidence="1" id="KW-0812">Transmembrane</keyword>
<accession>A0AAX1C8V4</accession>
<organism evidence="2 3">
    <name type="scientific">Dickeya dianthicola</name>
    <dbReference type="NCBI Taxonomy" id="204039"/>
    <lineage>
        <taxon>Bacteria</taxon>
        <taxon>Pseudomonadati</taxon>
        <taxon>Pseudomonadota</taxon>
        <taxon>Gammaproteobacteria</taxon>
        <taxon>Enterobacterales</taxon>
        <taxon>Pectobacteriaceae</taxon>
        <taxon>Dickeya</taxon>
    </lineage>
</organism>
<evidence type="ECO:0000256" key="1">
    <source>
        <dbReference type="SAM" id="Phobius"/>
    </source>
</evidence>
<sequence>MVIMMILKKRLINLLCLSIAINLVSINSSYALTSEQYKILVYGAAAGGAWAGWGTLNAVLAYIERGGGPLTTTDGANIIGAICGANAAAYFRAWSPPTDPVSAANILLAATKSGAVAATASTCRWVSNAFLRLYFEKQQTEVSRLSHWNQFTLGSKARSLKTLESALAEQIYTAASKERAAQNVAATYRHECSYGIVTRYCNDLGEELYRTSQEAKAAELAVRQTAWDIAELALEIARLEGDFVSVKKMSPRPR</sequence>
<protein>
    <submittedName>
        <fullName evidence="2">Uncharacterized protein</fullName>
    </submittedName>
</protein>
<dbReference type="EMBL" id="QESZ01000009">
    <property type="protein sequence ID" value="PWD74551.1"/>
    <property type="molecule type" value="Genomic_DNA"/>
</dbReference>
<dbReference type="Proteomes" id="UP000245055">
    <property type="component" value="Unassembled WGS sequence"/>
</dbReference>
<evidence type="ECO:0000313" key="3">
    <source>
        <dbReference type="Proteomes" id="UP000245055"/>
    </source>
</evidence>
<reference evidence="2 3" key="1">
    <citation type="submission" date="2018-05" db="EMBL/GenBank/DDBJ databases">
        <title>Genomic diversity of pathogens causing Blackleg of Potato in Pakistan.</title>
        <authorList>
            <person name="Sarfraz S."/>
            <person name="Riaz K."/>
            <person name="Oulghazi S."/>
            <person name="Cigna J."/>
            <person name="Sahi S.T."/>
            <person name="Khan S.H."/>
            <person name="Hameed A."/>
            <person name="Faure D."/>
        </authorList>
    </citation>
    <scope>NUCLEOTIDE SEQUENCE [LARGE SCALE GENOMIC DNA]</scope>
    <source>
        <strain evidence="2 3">SS70</strain>
    </source>
</reference>
<keyword evidence="1" id="KW-1133">Transmembrane helix</keyword>